<dbReference type="PANTHER" id="PTHR30055:SF234">
    <property type="entry name" value="HTH-TYPE TRANSCRIPTIONAL REGULATOR BETI"/>
    <property type="match status" value="1"/>
</dbReference>
<reference evidence="7 8" key="1">
    <citation type="submission" date="2019-10" db="EMBL/GenBank/DDBJ databases">
        <title>Pseudomonas dajingensis sp. nov., isolated from the profound head ulcers of farmed Murray cod (Maccullochella peelii peelii).</title>
        <authorList>
            <person name="Liu Y."/>
        </authorList>
    </citation>
    <scope>NUCLEOTIDE SEQUENCE [LARGE SCALE GENOMIC DNA]</scope>
    <source>
        <strain evidence="7 8">MC042</strain>
    </source>
</reference>
<dbReference type="AlphaFoldDB" id="A0A7X1PJY8"/>
<keyword evidence="1" id="KW-0805">Transcription regulation</keyword>
<evidence type="ECO:0000256" key="2">
    <source>
        <dbReference type="ARBA" id="ARBA00023125"/>
    </source>
</evidence>
<name>A0A7X1PJY8_9PSED</name>
<dbReference type="SUPFAM" id="SSF46689">
    <property type="entry name" value="Homeodomain-like"/>
    <property type="match status" value="1"/>
</dbReference>
<feature type="domain" description="HTH tetR-type" evidence="6">
    <location>
        <begin position="29"/>
        <end position="89"/>
    </location>
</feature>
<comment type="caution">
    <text evidence="7">The sequence shown here is derived from an EMBL/GenBank/DDBJ whole genome shotgun (WGS) entry which is preliminary data.</text>
</comment>
<evidence type="ECO:0000256" key="3">
    <source>
        <dbReference type="ARBA" id="ARBA00023163"/>
    </source>
</evidence>
<sequence>MLDLCDMQDSSSVPKGKKIARLPQQERSQSRMEKVLAAAEQLLQEVGPDATSIPEIAKLSGVPRASIYQFFPDKYALLAHLASQQMERIAALIDSSRPGPEGDWKQAIGRVIRGVAGYYNAHPAASLLLLRGNFTPLDSQAHERKDAMIGSLLRDYLLARGGFDSLPRQPDVTTLAVEIAFACMKYGYLAEGRISETICVEAEQAAIAYLSRWQSPAA</sequence>
<evidence type="ECO:0000313" key="8">
    <source>
        <dbReference type="Proteomes" id="UP000486534"/>
    </source>
</evidence>
<dbReference type="Proteomes" id="UP000486534">
    <property type="component" value="Unassembled WGS sequence"/>
</dbReference>
<dbReference type="EMBL" id="WHUV01000001">
    <property type="protein sequence ID" value="MQA53212.1"/>
    <property type="molecule type" value="Genomic_DNA"/>
</dbReference>
<accession>A0A7X1PJY8</accession>
<feature type="region of interest" description="Disordered" evidence="5">
    <location>
        <begin position="1"/>
        <end position="27"/>
    </location>
</feature>
<dbReference type="PRINTS" id="PR00455">
    <property type="entry name" value="HTHTETR"/>
</dbReference>
<proteinExistence type="predicted"/>
<dbReference type="GO" id="GO:0000976">
    <property type="term" value="F:transcription cis-regulatory region binding"/>
    <property type="evidence" value="ECO:0007669"/>
    <property type="project" value="TreeGrafter"/>
</dbReference>
<dbReference type="Gene3D" id="1.10.357.10">
    <property type="entry name" value="Tetracycline Repressor, domain 2"/>
    <property type="match status" value="1"/>
</dbReference>
<evidence type="ECO:0000259" key="6">
    <source>
        <dbReference type="PROSITE" id="PS50977"/>
    </source>
</evidence>
<organism evidence="7 8">
    <name type="scientific">Pseudomonas piscis</name>
    <dbReference type="NCBI Taxonomy" id="2614538"/>
    <lineage>
        <taxon>Bacteria</taxon>
        <taxon>Pseudomonadati</taxon>
        <taxon>Pseudomonadota</taxon>
        <taxon>Gammaproteobacteria</taxon>
        <taxon>Pseudomonadales</taxon>
        <taxon>Pseudomonadaceae</taxon>
        <taxon>Pseudomonas</taxon>
    </lineage>
</organism>
<protein>
    <submittedName>
        <fullName evidence="7">TetR family transcriptional regulator</fullName>
    </submittedName>
</protein>
<dbReference type="PANTHER" id="PTHR30055">
    <property type="entry name" value="HTH-TYPE TRANSCRIPTIONAL REGULATOR RUTR"/>
    <property type="match status" value="1"/>
</dbReference>
<keyword evidence="2 4" id="KW-0238">DNA-binding</keyword>
<evidence type="ECO:0000256" key="5">
    <source>
        <dbReference type="SAM" id="MobiDB-lite"/>
    </source>
</evidence>
<evidence type="ECO:0000256" key="4">
    <source>
        <dbReference type="PROSITE-ProRule" id="PRU00335"/>
    </source>
</evidence>
<dbReference type="Pfam" id="PF00440">
    <property type="entry name" value="TetR_N"/>
    <property type="match status" value="1"/>
</dbReference>
<dbReference type="InterPro" id="IPR009057">
    <property type="entry name" value="Homeodomain-like_sf"/>
</dbReference>
<evidence type="ECO:0000256" key="1">
    <source>
        <dbReference type="ARBA" id="ARBA00023015"/>
    </source>
</evidence>
<keyword evidence="3" id="KW-0804">Transcription</keyword>
<dbReference type="GO" id="GO:0003700">
    <property type="term" value="F:DNA-binding transcription factor activity"/>
    <property type="evidence" value="ECO:0007669"/>
    <property type="project" value="TreeGrafter"/>
</dbReference>
<evidence type="ECO:0000313" key="7">
    <source>
        <dbReference type="EMBL" id="MQA53212.1"/>
    </source>
</evidence>
<dbReference type="PROSITE" id="PS50977">
    <property type="entry name" value="HTH_TETR_2"/>
    <property type="match status" value="1"/>
</dbReference>
<feature type="DNA-binding region" description="H-T-H motif" evidence="4">
    <location>
        <begin position="52"/>
        <end position="71"/>
    </location>
</feature>
<dbReference type="InterPro" id="IPR001647">
    <property type="entry name" value="HTH_TetR"/>
</dbReference>
<dbReference type="InterPro" id="IPR050109">
    <property type="entry name" value="HTH-type_TetR-like_transc_reg"/>
</dbReference>
<gene>
    <name evidence="7" type="ORF">GDH07_07720</name>
</gene>